<reference evidence="6" key="1">
    <citation type="submission" date="2010-11" db="EMBL/GenBank/DDBJ databases">
        <title>Complete genome sequence of Candidatus Liberibacter solanacearum CLso-ZC1.</title>
        <authorList>
            <person name="Lin H."/>
            <person name="Doddapaneni H.V."/>
            <person name="Lou B."/>
            <person name="Civerolo E.L."/>
            <person name="Chen C."/>
            <person name="Duan Y."/>
            <person name="Zhou L."/>
            <person name="Glynn J."/>
        </authorList>
    </citation>
    <scope>NUCLEOTIDE SEQUENCE [LARGE SCALE GENOMIC DNA]</scope>
    <source>
        <strain evidence="6">CLso-ZC1</strain>
    </source>
</reference>
<dbReference type="SUPFAM" id="SSF47807">
    <property type="entry name" value="5' to 3' exonuclease, C-terminal subdomain"/>
    <property type="match status" value="1"/>
</dbReference>
<dbReference type="GO" id="GO:0017108">
    <property type="term" value="F:5'-flap endonuclease activity"/>
    <property type="evidence" value="ECO:0007669"/>
    <property type="project" value="InterPro"/>
</dbReference>
<accession>E4UE09</accession>
<dbReference type="AlphaFoldDB" id="E4UE09"/>
<dbReference type="HOGENOM" id="CLU_004675_1_0_5"/>
<dbReference type="InterPro" id="IPR020046">
    <property type="entry name" value="5-3_exonucl_a-hlix_arch_N"/>
</dbReference>
<dbReference type="SMART" id="SM00279">
    <property type="entry name" value="HhH2"/>
    <property type="match status" value="1"/>
</dbReference>
<feature type="domain" description="5'-3' exonuclease" evidence="4">
    <location>
        <begin position="5"/>
        <end position="233"/>
    </location>
</feature>
<reference key="2">
    <citation type="submission" date="2010-11" db="EMBL/GenBank/DDBJ databases">
        <authorList>
            <person name="Lin H."/>
            <person name="Doddapaneni H.V."/>
            <person name="Lou B."/>
            <person name="Civerolo E.L."/>
            <person name="Chen C."/>
            <person name="Duan Y."/>
            <person name="Zhou L."/>
            <person name="Glynn J."/>
        </authorList>
    </citation>
    <scope>NUCLEOTIDE SEQUENCE</scope>
    <source>
        <strain>CLso-ZC1</strain>
    </source>
</reference>
<organism evidence="5 6">
    <name type="scientific">Liberibacter solanacearum (strain CLso-ZC1)</name>
    <dbReference type="NCBI Taxonomy" id="658172"/>
    <lineage>
        <taxon>Bacteria</taxon>
        <taxon>Pseudomonadati</taxon>
        <taxon>Pseudomonadota</taxon>
        <taxon>Alphaproteobacteria</taxon>
        <taxon>Hyphomicrobiales</taxon>
        <taxon>Rhizobiaceae</taxon>
        <taxon>Liberibacter</taxon>
    </lineage>
</organism>
<dbReference type="InterPro" id="IPR029060">
    <property type="entry name" value="PIN-like_dom_sf"/>
</dbReference>
<dbReference type="PANTHER" id="PTHR42646:SF2">
    <property type="entry name" value="5'-3' EXONUCLEASE FAMILY PROTEIN"/>
    <property type="match status" value="1"/>
</dbReference>
<name>E4UE09_LIBSC</name>
<evidence type="ECO:0000256" key="1">
    <source>
        <dbReference type="ARBA" id="ARBA00022722"/>
    </source>
</evidence>
<evidence type="ECO:0000313" key="6">
    <source>
        <dbReference type="Proteomes" id="UP000007038"/>
    </source>
</evidence>
<dbReference type="eggNOG" id="COG0258">
    <property type="taxonomic scope" value="Bacteria"/>
</dbReference>
<dbReference type="GO" id="GO:0003677">
    <property type="term" value="F:DNA binding"/>
    <property type="evidence" value="ECO:0007669"/>
    <property type="project" value="UniProtKB-KW"/>
</dbReference>
<dbReference type="CDD" id="cd09859">
    <property type="entry name" value="PIN_53EXO"/>
    <property type="match status" value="1"/>
</dbReference>
<dbReference type="FunFam" id="3.40.50.1010:FF:000001">
    <property type="entry name" value="DNA polymerase I"/>
    <property type="match status" value="1"/>
</dbReference>
<sequence>MQKEKHLFLVDGSSFIYRAFYATPALSRKRDGLPVNAIAGFCNMLWKLLQNSRSENIASHFSVIFDYPDKTFRNEIYPDYKANRPQIPEMLLPQLPLVRLATQAFGIPSIEIQGFEADDIIATYASIAEKRGFSVTIVSTDKDLMQLVSPTTCLYDSIKEEKIDIENVIKKWGVPPEKMVCLQALSGDSIDNIPGIPGIGYKTAASLLQEYGNLDNILNNANQIKQKKDVKTF</sequence>
<dbReference type="STRING" id="658172.CKC_05460"/>
<keyword evidence="1" id="KW-0540">Nuclease</keyword>
<dbReference type="Pfam" id="PF01367">
    <property type="entry name" value="5_3_exonuc"/>
    <property type="match status" value="1"/>
</dbReference>
<dbReference type="SMART" id="SM00475">
    <property type="entry name" value="53EXOc"/>
    <property type="match status" value="1"/>
</dbReference>
<evidence type="ECO:0000313" key="5">
    <source>
        <dbReference type="EMBL" id="ADR52837.1"/>
    </source>
</evidence>
<dbReference type="InterPro" id="IPR036279">
    <property type="entry name" value="5-3_exonuclease_C_sf"/>
</dbReference>
<dbReference type="InterPro" id="IPR038969">
    <property type="entry name" value="FEN"/>
</dbReference>
<dbReference type="SUPFAM" id="SSF88723">
    <property type="entry name" value="PIN domain-like"/>
    <property type="match status" value="1"/>
</dbReference>
<reference evidence="5 6" key="3">
    <citation type="journal article" date="2011" name="PLoS ONE">
        <title>The Complete Genome Sequence of 'Candidatus Liberibacter solanacearum', the Bacterium Associated with Potato Zebra Chip Disease.</title>
        <authorList>
            <person name="Lin H."/>
            <person name="Lou B."/>
            <person name="Glynn J.M."/>
            <person name="Doddapaneni H."/>
            <person name="Civerolo E.L."/>
            <person name="Chen C."/>
            <person name="Duan Y."/>
            <person name="Zhou L."/>
            <person name="Vahling C.M."/>
        </authorList>
    </citation>
    <scope>NUCLEOTIDE SEQUENCE [LARGE SCALE GENOMIC DNA]</scope>
    <source>
        <strain evidence="5 6">CLso-ZC1</strain>
    </source>
</reference>
<evidence type="ECO:0000256" key="3">
    <source>
        <dbReference type="ARBA" id="ARBA00023125"/>
    </source>
</evidence>
<dbReference type="GO" id="GO:0008409">
    <property type="term" value="F:5'-3' exonuclease activity"/>
    <property type="evidence" value="ECO:0007669"/>
    <property type="project" value="InterPro"/>
</dbReference>
<dbReference type="EMBL" id="CP002371">
    <property type="protein sequence ID" value="ADR52837.1"/>
    <property type="molecule type" value="Genomic_DNA"/>
</dbReference>
<dbReference type="InterPro" id="IPR020045">
    <property type="entry name" value="DNA_polI_H3TH"/>
</dbReference>
<dbReference type="Gene3D" id="1.10.150.20">
    <property type="entry name" value="5' to 3' exonuclease, C-terminal subdomain"/>
    <property type="match status" value="1"/>
</dbReference>
<gene>
    <name evidence="5" type="ordered locus">CKC_05460</name>
</gene>
<proteinExistence type="predicted"/>
<dbReference type="GO" id="GO:0033567">
    <property type="term" value="P:DNA replication, Okazaki fragment processing"/>
    <property type="evidence" value="ECO:0007669"/>
    <property type="project" value="InterPro"/>
</dbReference>
<dbReference type="PANTHER" id="PTHR42646">
    <property type="entry name" value="FLAP ENDONUCLEASE XNI"/>
    <property type="match status" value="1"/>
</dbReference>
<protein>
    <submittedName>
        <fullName evidence="5">DNA polymerase I</fullName>
    </submittedName>
</protein>
<dbReference type="Pfam" id="PF02739">
    <property type="entry name" value="5_3_exonuc_N"/>
    <property type="match status" value="1"/>
</dbReference>
<keyword evidence="2" id="KW-0378">Hydrolase</keyword>
<evidence type="ECO:0000256" key="2">
    <source>
        <dbReference type="ARBA" id="ARBA00022801"/>
    </source>
</evidence>
<dbReference type="Proteomes" id="UP000007038">
    <property type="component" value="Chromosome"/>
</dbReference>
<dbReference type="KEGG" id="lso:CKC_05460"/>
<evidence type="ECO:0000259" key="4">
    <source>
        <dbReference type="SMART" id="SM00475"/>
    </source>
</evidence>
<dbReference type="InterPro" id="IPR002421">
    <property type="entry name" value="5-3_exonuclease"/>
</dbReference>
<dbReference type="CDD" id="cd09898">
    <property type="entry name" value="H3TH_53EXO"/>
    <property type="match status" value="1"/>
</dbReference>
<keyword evidence="3" id="KW-0238">DNA-binding</keyword>
<dbReference type="Gene3D" id="3.40.50.1010">
    <property type="entry name" value="5'-nuclease"/>
    <property type="match status" value="1"/>
</dbReference>
<dbReference type="InterPro" id="IPR008918">
    <property type="entry name" value="HhH2"/>
</dbReference>